<dbReference type="Proteomes" id="UP000643810">
    <property type="component" value="Unassembled WGS sequence"/>
</dbReference>
<dbReference type="SUPFAM" id="SSF53474">
    <property type="entry name" value="alpha/beta-Hydrolases"/>
    <property type="match status" value="1"/>
</dbReference>
<dbReference type="EMBL" id="JACOPG010000001">
    <property type="protein sequence ID" value="MBC5685515.1"/>
    <property type="molecule type" value="Genomic_DNA"/>
</dbReference>
<evidence type="ECO:0000259" key="1">
    <source>
        <dbReference type="Pfam" id="PF00135"/>
    </source>
</evidence>
<organism evidence="2 3">
    <name type="scientific">Roseburia lenta</name>
    <dbReference type="NCBI Taxonomy" id="2763061"/>
    <lineage>
        <taxon>Bacteria</taxon>
        <taxon>Bacillati</taxon>
        <taxon>Bacillota</taxon>
        <taxon>Clostridia</taxon>
        <taxon>Lachnospirales</taxon>
        <taxon>Lachnospiraceae</taxon>
        <taxon>Roseburia</taxon>
    </lineage>
</organism>
<feature type="domain" description="Carboxylesterase type B" evidence="1">
    <location>
        <begin position="7"/>
        <end position="325"/>
    </location>
</feature>
<dbReference type="Pfam" id="PF00135">
    <property type="entry name" value="COesterase"/>
    <property type="match status" value="2"/>
</dbReference>
<feature type="domain" description="Carboxylesterase type B" evidence="1">
    <location>
        <begin position="331"/>
        <end position="412"/>
    </location>
</feature>
<dbReference type="InterPro" id="IPR002018">
    <property type="entry name" value="CarbesteraseB"/>
</dbReference>
<dbReference type="Gene3D" id="3.40.50.1820">
    <property type="entry name" value="alpha/beta hydrolase"/>
    <property type="match status" value="2"/>
</dbReference>
<proteinExistence type="predicted"/>
<protein>
    <submittedName>
        <fullName evidence="2">Carboxylesterase family protein</fullName>
    </submittedName>
</protein>
<dbReference type="InterPro" id="IPR029058">
    <property type="entry name" value="AB_hydrolase_fold"/>
</dbReference>
<keyword evidence="3" id="KW-1185">Reference proteome</keyword>
<dbReference type="RefSeq" id="WP_186853783.1">
    <property type="nucleotide sequence ID" value="NZ_JACOPG010000001.1"/>
</dbReference>
<evidence type="ECO:0000313" key="3">
    <source>
        <dbReference type="Proteomes" id="UP000643810"/>
    </source>
</evidence>
<gene>
    <name evidence="2" type="ORF">H8R94_02610</name>
</gene>
<sequence>MENFITTQTKCGQIRGIHCDGYDKYLGIRYASAERFAYAEPVEHWDDVYDATHYGNVCPQNRTFYEHLEIPERLFYHNEFRQGQTFHYDEDCLNLNIFSPAGDGPFPVLVFIHGGGFDSGANYDSAIDGAAYARRGIVFVSIHYRVSIFGYLTHPDIREKYGRDGNFGLDDQFTALQWIKANIADYKGNANNITVMGQSAGAISIQYLSLSPKCQGLYQRAIMLSGGGMFPKFALPRPSENTHEYWEDLMATAGVSTLDELKVLDTKTIFTAIEELKSRRKDNTYNTMPVVDGYLISAPVDTLIDHPLPIDYMLGYTNNDMYAIIMGHISHKYAKTNHAYLYYFDIDAPGNDHNGAFHSSDLRYVFGTLNASHRPYDAEDTKVSEAMISYIVAFAKTGDPNTDHLPTWKPAGRHALHIKKPAGAIAMGPTNWFKLLHNTLTKGDPK</sequence>
<name>A0ABR7GDK0_9FIRM</name>
<dbReference type="InterPro" id="IPR050309">
    <property type="entry name" value="Type-B_Carboxylest/Lipase"/>
</dbReference>
<accession>A0ABR7GDK0</accession>
<reference evidence="2 3" key="1">
    <citation type="submission" date="2020-08" db="EMBL/GenBank/DDBJ databases">
        <title>Genome public.</title>
        <authorList>
            <person name="Liu C."/>
            <person name="Sun Q."/>
        </authorList>
    </citation>
    <scope>NUCLEOTIDE SEQUENCE [LARGE SCALE GENOMIC DNA]</scope>
    <source>
        <strain evidence="2 3">NSJ-9</strain>
    </source>
</reference>
<comment type="caution">
    <text evidence="2">The sequence shown here is derived from an EMBL/GenBank/DDBJ whole genome shotgun (WGS) entry which is preliminary data.</text>
</comment>
<dbReference type="PANTHER" id="PTHR11559">
    <property type="entry name" value="CARBOXYLESTERASE"/>
    <property type="match status" value="1"/>
</dbReference>
<evidence type="ECO:0000313" key="2">
    <source>
        <dbReference type="EMBL" id="MBC5685515.1"/>
    </source>
</evidence>